<dbReference type="GO" id="GO:0017004">
    <property type="term" value="P:cytochrome complex assembly"/>
    <property type="evidence" value="ECO:0007669"/>
    <property type="project" value="UniProtKB-KW"/>
</dbReference>
<evidence type="ECO:0000313" key="11">
    <source>
        <dbReference type="Proteomes" id="UP000000263"/>
    </source>
</evidence>
<keyword evidence="4 8" id="KW-0812">Transmembrane</keyword>
<reference evidence="10 11" key="1">
    <citation type="submission" date="2007-08" db="EMBL/GenBank/DDBJ databases">
        <title>Complete sequence of Roseiflexus castenholzii DSM 13941.</title>
        <authorList>
            <consortium name="US DOE Joint Genome Institute"/>
            <person name="Copeland A."/>
            <person name="Lucas S."/>
            <person name="Lapidus A."/>
            <person name="Barry K."/>
            <person name="Glavina del Rio T."/>
            <person name="Dalin E."/>
            <person name="Tice H."/>
            <person name="Pitluck S."/>
            <person name="Thompson L.S."/>
            <person name="Brettin T."/>
            <person name="Bruce D."/>
            <person name="Detter J.C."/>
            <person name="Han C."/>
            <person name="Tapia R."/>
            <person name="Schmutz J."/>
            <person name="Larimer F."/>
            <person name="Land M."/>
            <person name="Hauser L."/>
            <person name="Kyrpides N."/>
            <person name="Mikhailova N."/>
            <person name="Bryant D.A."/>
            <person name="Hanada S."/>
            <person name="Tsukatani Y."/>
            <person name="Richardson P."/>
        </authorList>
    </citation>
    <scope>NUCLEOTIDE SEQUENCE [LARGE SCALE GENOMIC DNA]</scope>
    <source>
        <strain evidence="11">DSM 13941 / HLO8</strain>
    </source>
</reference>
<dbReference type="eggNOG" id="COG0755">
    <property type="taxonomic scope" value="Bacteria"/>
</dbReference>
<dbReference type="EMBL" id="CP000804">
    <property type="protein sequence ID" value="ABU60393.1"/>
    <property type="molecule type" value="Genomic_DNA"/>
</dbReference>
<dbReference type="STRING" id="383372.Rcas_4369"/>
<feature type="transmembrane region" description="Helical" evidence="8">
    <location>
        <begin position="113"/>
        <end position="130"/>
    </location>
</feature>
<dbReference type="Pfam" id="PF01578">
    <property type="entry name" value="Cytochrom_C_asm"/>
    <property type="match status" value="1"/>
</dbReference>
<dbReference type="InterPro" id="IPR003557">
    <property type="entry name" value="Cyt_c_biogenesis_CcmC"/>
</dbReference>
<evidence type="ECO:0000256" key="8">
    <source>
        <dbReference type="SAM" id="Phobius"/>
    </source>
</evidence>
<comment type="similarity">
    <text evidence="2">Belongs to the CcmC/CycZ/HelC family.</text>
</comment>
<evidence type="ECO:0000256" key="7">
    <source>
        <dbReference type="ARBA" id="ARBA00023136"/>
    </source>
</evidence>
<feature type="transmembrane region" description="Helical" evidence="8">
    <location>
        <begin position="40"/>
        <end position="64"/>
    </location>
</feature>
<evidence type="ECO:0000313" key="10">
    <source>
        <dbReference type="EMBL" id="ABU60393.1"/>
    </source>
</evidence>
<keyword evidence="7 8" id="KW-0472">Membrane</keyword>
<evidence type="ECO:0000256" key="5">
    <source>
        <dbReference type="ARBA" id="ARBA00022748"/>
    </source>
</evidence>
<dbReference type="GO" id="GO:0005886">
    <property type="term" value="C:plasma membrane"/>
    <property type="evidence" value="ECO:0007669"/>
    <property type="project" value="TreeGrafter"/>
</dbReference>
<evidence type="ECO:0000256" key="2">
    <source>
        <dbReference type="ARBA" id="ARBA00005840"/>
    </source>
</evidence>
<dbReference type="PRINTS" id="PR01386">
    <property type="entry name" value="CCMCBIOGNSIS"/>
</dbReference>
<evidence type="ECO:0000256" key="1">
    <source>
        <dbReference type="ARBA" id="ARBA00004141"/>
    </source>
</evidence>
<proteinExistence type="inferred from homology"/>
<dbReference type="AlphaFoldDB" id="A7NS47"/>
<protein>
    <recommendedName>
        <fullName evidence="3">Heme exporter protein C</fullName>
    </recommendedName>
</protein>
<evidence type="ECO:0000256" key="4">
    <source>
        <dbReference type="ARBA" id="ARBA00022692"/>
    </source>
</evidence>
<organism evidence="10 11">
    <name type="scientific">Roseiflexus castenholzii (strain DSM 13941 / HLO8)</name>
    <dbReference type="NCBI Taxonomy" id="383372"/>
    <lineage>
        <taxon>Bacteria</taxon>
        <taxon>Bacillati</taxon>
        <taxon>Chloroflexota</taxon>
        <taxon>Chloroflexia</taxon>
        <taxon>Chloroflexales</taxon>
        <taxon>Roseiflexineae</taxon>
        <taxon>Roseiflexaceae</taxon>
        <taxon>Roseiflexus</taxon>
    </lineage>
</organism>
<feature type="transmembrane region" description="Helical" evidence="8">
    <location>
        <begin position="85"/>
        <end position="107"/>
    </location>
</feature>
<accession>A7NS47</accession>
<dbReference type="OrthoDB" id="9814290at2"/>
<dbReference type="PANTHER" id="PTHR30071">
    <property type="entry name" value="HEME EXPORTER PROTEIN C"/>
    <property type="match status" value="1"/>
</dbReference>
<feature type="domain" description="Cytochrome c assembly protein" evidence="9">
    <location>
        <begin position="34"/>
        <end position="160"/>
    </location>
</feature>
<keyword evidence="6 8" id="KW-1133">Transmembrane helix</keyword>
<evidence type="ECO:0000259" key="9">
    <source>
        <dbReference type="Pfam" id="PF01578"/>
    </source>
</evidence>
<dbReference type="Proteomes" id="UP000000263">
    <property type="component" value="Chromosome"/>
</dbReference>
<gene>
    <name evidence="10" type="ordered locus">Rcas_4369</name>
</gene>
<dbReference type="KEGG" id="rca:Rcas_4369"/>
<dbReference type="HOGENOM" id="CLU_828689_0_0_0"/>
<dbReference type="RefSeq" id="WP_012122814.1">
    <property type="nucleotide sequence ID" value="NC_009767.1"/>
</dbReference>
<keyword evidence="11" id="KW-1185">Reference proteome</keyword>
<feature type="transmembrane region" description="Helical" evidence="8">
    <location>
        <begin position="282"/>
        <end position="302"/>
    </location>
</feature>
<keyword evidence="5" id="KW-0201">Cytochrome c-type biogenesis</keyword>
<dbReference type="InterPro" id="IPR002541">
    <property type="entry name" value="Cyt_c_assembly"/>
</dbReference>
<dbReference type="PANTHER" id="PTHR30071:SF1">
    <property type="entry name" value="CYTOCHROME B_B6 PROTEIN-RELATED"/>
    <property type="match status" value="1"/>
</dbReference>
<evidence type="ECO:0000256" key="3">
    <source>
        <dbReference type="ARBA" id="ARBA00016463"/>
    </source>
</evidence>
<dbReference type="InterPro" id="IPR045062">
    <property type="entry name" value="Cyt_c_biogenesis_CcsA/CcmC"/>
</dbReference>
<comment type="subcellular location">
    <subcellularLocation>
        <location evidence="1">Membrane</location>
        <topology evidence="1">Multi-pass membrane protein</topology>
    </subcellularLocation>
</comment>
<name>A7NS47_ROSCS</name>
<evidence type="ECO:0000256" key="6">
    <source>
        <dbReference type="ARBA" id="ARBA00022989"/>
    </source>
</evidence>
<feature type="transmembrane region" description="Helical" evidence="8">
    <location>
        <begin position="7"/>
        <end position="28"/>
    </location>
</feature>
<sequence length="321" mass="35170">MVQRLGSIGKLLVGVWLAGVTVATFVVIPPYQGLGDAGRIVIVHVPTAWVAVIAFTVSAVYSALFLRRRRPDDDAKATAAAEGGLIFTLLSTLTGMVFSQIAWGVFWNWDPRQVTILILLLIYAALFALRSAIDEPERRRRLAAVYSLFAFVTMPFLMFVAPRMAESTLHPNCAFIKGSDCNGITLQVGNVGLLGDQKVQLLGLERQGDIVVAQVKVSTPGLASEAILRPGYDLTTRSYTDRPTFPGQRFTLALESVNLERGEARINMEAPGSGLLANQRTLWVFLASNIGFTMLFVWMFLVRSQVLSLEVQIAQRKVALA</sequence>
<feature type="transmembrane region" description="Helical" evidence="8">
    <location>
        <begin position="142"/>
        <end position="161"/>
    </location>
</feature>
<dbReference type="GO" id="GO:0020037">
    <property type="term" value="F:heme binding"/>
    <property type="evidence" value="ECO:0007669"/>
    <property type="project" value="InterPro"/>
</dbReference>
<dbReference type="GO" id="GO:0015232">
    <property type="term" value="F:heme transmembrane transporter activity"/>
    <property type="evidence" value="ECO:0007669"/>
    <property type="project" value="InterPro"/>
</dbReference>